<dbReference type="Proteomes" id="UP000250235">
    <property type="component" value="Unassembled WGS sequence"/>
</dbReference>
<protein>
    <submittedName>
        <fullName evidence="1">Uncharacterized protein</fullName>
    </submittedName>
</protein>
<gene>
    <name evidence="1" type="ORF">F511_31673</name>
</gene>
<dbReference type="EMBL" id="KQ999371">
    <property type="protein sequence ID" value="KZV41810.1"/>
    <property type="molecule type" value="Genomic_DNA"/>
</dbReference>
<evidence type="ECO:0000313" key="1">
    <source>
        <dbReference type="EMBL" id="KZV41810.1"/>
    </source>
</evidence>
<evidence type="ECO:0000313" key="2">
    <source>
        <dbReference type="Proteomes" id="UP000250235"/>
    </source>
</evidence>
<name>A0A2Z7CAY0_9LAMI</name>
<reference evidence="1 2" key="1">
    <citation type="journal article" date="2015" name="Proc. Natl. Acad. Sci. U.S.A.">
        <title>The resurrection genome of Boea hygrometrica: A blueprint for survival of dehydration.</title>
        <authorList>
            <person name="Xiao L."/>
            <person name="Yang G."/>
            <person name="Zhang L."/>
            <person name="Yang X."/>
            <person name="Zhao S."/>
            <person name="Ji Z."/>
            <person name="Zhou Q."/>
            <person name="Hu M."/>
            <person name="Wang Y."/>
            <person name="Chen M."/>
            <person name="Xu Y."/>
            <person name="Jin H."/>
            <person name="Xiao X."/>
            <person name="Hu G."/>
            <person name="Bao F."/>
            <person name="Hu Y."/>
            <person name="Wan P."/>
            <person name="Li L."/>
            <person name="Deng X."/>
            <person name="Kuang T."/>
            <person name="Xiang C."/>
            <person name="Zhu J.K."/>
            <person name="Oliver M.J."/>
            <person name="He Y."/>
        </authorList>
    </citation>
    <scope>NUCLEOTIDE SEQUENCE [LARGE SCALE GENOMIC DNA]</scope>
    <source>
        <strain evidence="2">cv. XS01</strain>
    </source>
</reference>
<organism evidence="1 2">
    <name type="scientific">Dorcoceras hygrometricum</name>
    <dbReference type="NCBI Taxonomy" id="472368"/>
    <lineage>
        <taxon>Eukaryota</taxon>
        <taxon>Viridiplantae</taxon>
        <taxon>Streptophyta</taxon>
        <taxon>Embryophyta</taxon>
        <taxon>Tracheophyta</taxon>
        <taxon>Spermatophyta</taxon>
        <taxon>Magnoliopsida</taxon>
        <taxon>eudicotyledons</taxon>
        <taxon>Gunneridae</taxon>
        <taxon>Pentapetalae</taxon>
        <taxon>asterids</taxon>
        <taxon>lamiids</taxon>
        <taxon>Lamiales</taxon>
        <taxon>Gesneriaceae</taxon>
        <taxon>Didymocarpoideae</taxon>
        <taxon>Trichosporeae</taxon>
        <taxon>Loxocarpinae</taxon>
        <taxon>Dorcoceras</taxon>
    </lineage>
</organism>
<proteinExistence type="predicted"/>
<dbReference type="AlphaFoldDB" id="A0A2Z7CAY0"/>
<keyword evidence="2" id="KW-1185">Reference proteome</keyword>
<sequence>MRTGAATCAQRAQLGGRRRAVPCSTISHDGRPSGAVPADRAATVHTIAHAACSYSAHGFPGYSVGRGGESAGDVPRGDSRRFRPPFGTCKVALDSYREALPFYTILGGCCWLERDREVVVFGVCCVVEGIQVLQLVVVLTQLVVPQEISVYEFEIAGVSVAVEVSVELAIRCDDISVRERSARVRRDLLCVARVLGTDVNAGQLSCSDRCCVRSVFPAFSGCKASGNTALSSPCWDLLATMHRVVNYHSSWARQRQVELFDASGNPGFTAGRGFNPAGGALGGG</sequence>
<accession>A0A2Z7CAY0</accession>